<name>A0A3P7IHP3_STRVU</name>
<keyword evidence="2" id="KW-1185">Reference proteome</keyword>
<dbReference type="PANTHER" id="PTHR10351">
    <property type="entry name" value="TRANSCRIPTION FACTOR BTF3 FAMILY MEMBER"/>
    <property type="match status" value="1"/>
</dbReference>
<protein>
    <submittedName>
        <fullName evidence="1">Uncharacterized protein</fullName>
    </submittedName>
</protein>
<dbReference type="OrthoDB" id="5829758at2759"/>
<dbReference type="Gene3D" id="1.25.40.10">
    <property type="entry name" value="Tetratricopeptide repeat domain"/>
    <property type="match status" value="1"/>
</dbReference>
<dbReference type="InterPro" id="IPR039370">
    <property type="entry name" value="BTF3"/>
</dbReference>
<dbReference type="SUPFAM" id="SSF48452">
    <property type="entry name" value="TPR-like"/>
    <property type="match status" value="1"/>
</dbReference>
<sequence>MYEAAETASEVLSRDPENEKALYRRARARIGCWQLDEAEEDLKKLAKTPKNESLVQAEMAILAQKRIELADSKKKTYLKMFK</sequence>
<gene>
    <name evidence="1" type="ORF">SVUK_LOCUS7518</name>
</gene>
<evidence type="ECO:0000313" key="2">
    <source>
        <dbReference type="Proteomes" id="UP000270094"/>
    </source>
</evidence>
<dbReference type="InterPro" id="IPR011990">
    <property type="entry name" value="TPR-like_helical_dom_sf"/>
</dbReference>
<dbReference type="Proteomes" id="UP000270094">
    <property type="component" value="Unassembled WGS sequence"/>
</dbReference>
<dbReference type="EMBL" id="UYYB01025761">
    <property type="protein sequence ID" value="VDM72520.1"/>
    <property type="molecule type" value="Genomic_DNA"/>
</dbReference>
<accession>A0A3P7IHP3</accession>
<evidence type="ECO:0000313" key="1">
    <source>
        <dbReference type="EMBL" id="VDM72520.1"/>
    </source>
</evidence>
<organism evidence="1 2">
    <name type="scientific">Strongylus vulgaris</name>
    <name type="common">Blood worm</name>
    <dbReference type="NCBI Taxonomy" id="40348"/>
    <lineage>
        <taxon>Eukaryota</taxon>
        <taxon>Metazoa</taxon>
        <taxon>Ecdysozoa</taxon>
        <taxon>Nematoda</taxon>
        <taxon>Chromadorea</taxon>
        <taxon>Rhabditida</taxon>
        <taxon>Rhabditina</taxon>
        <taxon>Rhabditomorpha</taxon>
        <taxon>Strongyloidea</taxon>
        <taxon>Strongylidae</taxon>
        <taxon>Strongylus</taxon>
    </lineage>
</organism>
<dbReference type="AlphaFoldDB" id="A0A3P7IHP3"/>
<proteinExistence type="predicted"/>
<reference evidence="1 2" key="1">
    <citation type="submission" date="2018-11" db="EMBL/GenBank/DDBJ databases">
        <authorList>
            <consortium name="Pathogen Informatics"/>
        </authorList>
    </citation>
    <scope>NUCLEOTIDE SEQUENCE [LARGE SCALE GENOMIC DNA]</scope>
</reference>